<feature type="domain" description="Peptidase M28" evidence="17">
    <location>
        <begin position="199"/>
        <end position="378"/>
    </location>
</feature>
<dbReference type="SUPFAM" id="SSF53187">
    <property type="entry name" value="Zn-dependent exopeptidases"/>
    <property type="match status" value="1"/>
</dbReference>
<dbReference type="Pfam" id="PF22249">
    <property type="entry name" value="ERMP1-TM"/>
    <property type="match status" value="1"/>
</dbReference>
<dbReference type="OrthoDB" id="76293at2759"/>
<dbReference type="GO" id="GO:0046872">
    <property type="term" value="F:metal ion binding"/>
    <property type="evidence" value="ECO:0007669"/>
    <property type="project" value="UniProtKB-KW"/>
</dbReference>
<dbReference type="CDD" id="cd03875">
    <property type="entry name" value="M28_Fxna_like"/>
    <property type="match status" value="1"/>
</dbReference>
<evidence type="ECO:0000256" key="15">
    <source>
        <dbReference type="SAM" id="MobiDB-lite"/>
    </source>
</evidence>
<evidence type="ECO:0000256" key="5">
    <source>
        <dbReference type="ARBA" id="ARBA00022692"/>
    </source>
</evidence>
<dbReference type="GO" id="GO:0008235">
    <property type="term" value="F:metalloexopeptidase activity"/>
    <property type="evidence" value="ECO:0007669"/>
    <property type="project" value="InterPro"/>
</dbReference>
<feature type="compositionally biased region" description="Basic residues" evidence="15">
    <location>
        <begin position="19"/>
        <end position="31"/>
    </location>
</feature>
<dbReference type="PANTHER" id="PTHR12147">
    <property type="entry name" value="METALLOPEPTIDASE M28 FAMILY MEMBER"/>
    <property type="match status" value="1"/>
</dbReference>
<dbReference type="Gene3D" id="3.40.630.10">
    <property type="entry name" value="Zn peptidases"/>
    <property type="match status" value="1"/>
</dbReference>
<keyword evidence="10 16" id="KW-1133">Transmembrane helix</keyword>
<keyword evidence="12 16" id="KW-0472">Membrane</keyword>
<keyword evidence="5 16" id="KW-0812">Transmembrane</keyword>
<evidence type="ECO:0000256" key="4">
    <source>
        <dbReference type="ARBA" id="ARBA00022670"/>
    </source>
</evidence>
<name>A0A854Q805_CRYNE</name>
<evidence type="ECO:0000256" key="14">
    <source>
        <dbReference type="RuleBase" id="RU361240"/>
    </source>
</evidence>
<feature type="transmembrane region" description="Helical" evidence="16">
    <location>
        <begin position="547"/>
        <end position="566"/>
    </location>
</feature>
<dbReference type="InterPro" id="IPR048024">
    <property type="entry name" value="Fxna-like_M28_dom"/>
</dbReference>
<keyword evidence="7 14" id="KW-0378">Hydrolase</keyword>
<comment type="caution">
    <text evidence="19">The sequence shown here is derived from an EMBL/GenBank/DDBJ whole genome shotgun (WGS) entry which is preliminary data.</text>
</comment>
<evidence type="ECO:0000256" key="6">
    <source>
        <dbReference type="ARBA" id="ARBA00022723"/>
    </source>
</evidence>
<evidence type="ECO:0000259" key="17">
    <source>
        <dbReference type="Pfam" id="PF04389"/>
    </source>
</evidence>
<evidence type="ECO:0000256" key="1">
    <source>
        <dbReference type="ARBA" id="ARBA00001947"/>
    </source>
</evidence>
<protein>
    <recommendedName>
        <fullName evidence="14">Peptide hydrolase</fullName>
        <ecNumber evidence="14">3.4.-.-</ecNumber>
    </recommendedName>
</protein>
<evidence type="ECO:0000256" key="8">
    <source>
        <dbReference type="ARBA" id="ARBA00022824"/>
    </source>
</evidence>
<keyword evidence="9 14" id="KW-0862">Zinc</keyword>
<evidence type="ECO:0000256" key="3">
    <source>
        <dbReference type="ARBA" id="ARBA00010918"/>
    </source>
</evidence>
<keyword evidence="6 14" id="KW-0479">Metal-binding</keyword>
<feature type="transmembrane region" description="Helical" evidence="16">
    <location>
        <begin position="653"/>
        <end position="673"/>
    </location>
</feature>
<dbReference type="AlphaFoldDB" id="A0A854Q805"/>
<dbReference type="PANTHER" id="PTHR12147:SF22">
    <property type="entry name" value="ENDOPLASMIC RETICULUM METALLOPEPTIDASE 1"/>
    <property type="match status" value="1"/>
</dbReference>
<evidence type="ECO:0000256" key="11">
    <source>
        <dbReference type="ARBA" id="ARBA00023049"/>
    </source>
</evidence>
<organism evidence="19 20">
    <name type="scientific">Cryptococcus neoformans Tu259-1</name>
    <dbReference type="NCBI Taxonomy" id="1230072"/>
    <lineage>
        <taxon>Eukaryota</taxon>
        <taxon>Fungi</taxon>
        <taxon>Dikarya</taxon>
        <taxon>Basidiomycota</taxon>
        <taxon>Agaricomycotina</taxon>
        <taxon>Tremellomycetes</taxon>
        <taxon>Tremellales</taxon>
        <taxon>Cryptococcaceae</taxon>
        <taxon>Cryptococcus</taxon>
        <taxon>Cryptococcus neoformans species complex</taxon>
    </lineage>
</organism>
<gene>
    <name evidence="19" type="ORF">C361_05576</name>
</gene>
<dbReference type="GO" id="GO:0006508">
    <property type="term" value="P:proteolysis"/>
    <property type="evidence" value="ECO:0007669"/>
    <property type="project" value="UniProtKB-KW"/>
</dbReference>
<feature type="transmembrane region" description="Helical" evidence="16">
    <location>
        <begin position="587"/>
        <end position="609"/>
    </location>
</feature>
<evidence type="ECO:0000259" key="18">
    <source>
        <dbReference type="Pfam" id="PF22249"/>
    </source>
</evidence>
<reference evidence="19 20" key="1">
    <citation type="submission" date="2017-06" db="EMBL/GenBank/DDBJ databases">
        <title>Global population genomics of the pathogenic fungus Cryptococcus neoformans var. grubii.</title>
        <authorList>
            <person name="Cuomo C."/>
            <person name="Litvintseva A."/>
            <person name="Chen Y."/>
            <person name="Young S."/>
            <person name="Zeng Q."/>
            <person name="Chapman S."/>
            <person name="Gujja S."/>
            <person name="Saif S."/>
            <person name="Birren B."/>
        </authorList>
    </citation>
    <scope>NUCLEOTIDE SEQUENCE [LARGE SCALE GENOMIC DNA]</scope>
    <source>
        <strain evidence="19 20">Tu259-1</strain>
    </source>
</reference>
<comment type="similarity">
    <text evidence="3 14">Belongs to the peptidase M28 family.</text>
</comment>
<feature type="transmembrane region" description="Helical" evidence="16">
    <location>
        <begin position="62"/>
        <end position="78"/>
    </location>
</feature>
<evidence type="ECO:0000256" key="12">
    <source>
        <dbReference type="ARBA" id="ARBA00023136"/>
    </source>
</evidence>
<dbReference type="InterPro" id="IPR007484">
    <property type="entry name" value="Peptidase_M28"/>
</dbReference>
<keyword evidence="13" id="KW-0325">Glycoprotein</keyword>
<feature type="transmembrane region" description="Helical" evidence="16">
    <location>
        <begin position="422"/>
        <end position="439"/>
    </location>
</feature>
<keyword evidence="8" id="KW-0256">Endoplasmic reticulum</keyword>
<dbReference type="InterPro" id="IPR053974">
    <property type="entry name" value="ERMP1_1-A_TM"/>
</dbReference>
<evidence type="ECO:0000256" key="2">
    <source>
        <dbReference type="ARBA" id="ARBA00004477"/>
    </source>
</evidence>
<feature type="transmembrane region" description="Helical" evidence="16">
    <location>
        <begin position="621"/>
        <end position="641"/>
    </location>
</feature>
<evidence type="ECO:0000256" key="16">
    <source>
        <dbReference type="SAM" id="Phobius"/>
    </source>
</evidence>
<feature type="transmembrane region" description="Helical" evidence="16">
    <location>
        <begin position="489"/>
        <end position="512"/>
    </location>
</feature>
<feature type="domain" description="Endoplasmic reticulum metallopeptidase 1/1-A TM" evidence="18">
    <location>
        <begin position="447"/>
        <end position="653"/>
    </location>
</feature>
<dbReference type="Proteomes" id="UP000199727">
    <property type="component" value="Unassembled WGS sequence"/>
</dbReference>
<proteinExistence type="inferred from homology"/>
<comment type="cofactor">
    <cofactor evidence="1">
        <name>Zn(2+)</name>
        <dbReference type="ChEBI" id="CHEBI:29105"/>
    </cofactor>
</comment>
<evidence type="ECO:0000256" key="10">
    <source>
        <dbReference type="ARBA" id="ARBA00022989"/>
    </source>
</evidence>
<evidence type="ECO:0000313" key="19">
    <source>
        <dbReference type="EMBL" id="OXG14873.1"/>
    </source>
</evidence>
<evidence type="ECO:0000256" key="13">
    <source>
        <dbReference type="ARBA" id="ARBA00023180"/>
    </source>
</evidence>
<keyword evidence="11" id="KW-0482">Metalloprotease</keyword>
<dbReference type="GO" id="GO:0005789">
    <property type="term" value="C:endoplasmic reticulum membrane"/>
    <property type="evidence" value="ECO:0007669"/>
    <property type="project" value="UniProtKB-SubCell"/>
</dbReference>
<comment type="subcellular location">
    <subcellularLocation>
        <location evidence="2">Endoplasmic reticulum membrane</location>
        <topology evidence="2">Multi-pass membrane protein</topology>
    </subcellularLocation>
</comment>
<dbReference type="Pfam" id="PF04389">
    <property type="entry name" value="Peptidase_M28"/>
    <property type="match status" value="1"/>
</dbReference>
<dbReference type="EC" id="3.4.-.-" evidence="14"/>
<dbReference type="InterPro" id="IPR045175">
    <property type="entry name" value="M28_fam"/>
</dbReference>
<feature type="region of interest" description="Disordered" evidence="15">
    <location>
        <begin position="1"/>
        <end position="52"/>
    </location>
</feature>
<keyword evidence="4 14" id="KW-0645">Protease</keyword>
<evidence type="ECO:0000256" key="9">
    <source>
        <dbReference type="ARBA" id="ARBA00022833"/>
    </source>
</evidence>
<sequence>MPSKRTGSGVSSPSARSSSTRKSKSTPKKTLPRPTTSPPPPPHHHVPAPAPMHLPMHKAGRLSWSLLGFILIVLPFWFSRLHYGLPEPLPPYDADGRPQPSEEIVLSHIQALENIGYRTVGTHEALAGEQYVLNQVLELVEKCNAGGILNCEWWHQKGSGFHAFEIIDHEVLKGYGGISNIILRITAFHPPSYNISQPKVEKDAILLGSHIDSTMPSPGASDDGIGVGVMLDTARILIERKEAFDGAIIFVWNGGEETLQDGSHLYSTEHSTAPTVKAMINLEAAGSTGGALLFQATSKEMIEAYVHAPFPRGTVIAADVFASGILMSDTDFGQFEKYLDVSGLDMAIVGHSYFYHTHRDTAKHLEKGTAQHFTSNIQGIVDYLLSPSSPLLSPAPFSPPHVVYFSLFDRVFFHFSMSRADGWYVSIAAVATAFAFRHLSNKKAKAIVVAAIGTPLGILGGLVGANAFAAVLSATDNGLLWFPHEHLPLLLYVPVSYIALFSIHLMLTHFLSPVERTQLEVTHYYIQLLLSSWYMLLLQSFRVRSAYLYAMITALLLVGAVGNELGRMGRRGLWEGMSFKMTYLVPSACLMALAVEAVTTALDIFTPLAGRMGKEAPAEHIVASLSVICGFVFFPTALPLFHRVSRMTQRKVILGLVLSALGTVVAMVGPWYFPYDEMHPKRVGVIYNYNHTSDKHVAHLAFMDRGPVADIVPSLYSRYGTPDLPLEHTSLTDYDSDWDVLYPVSTFLDTYKFDLPVSEETKKFTWPEMKWGVKDTKWEDGVRKMVLTFNFTGLVWPTLAFEASVLDWSFHFDPPPKKMQHHIKIATSVDEPVVDLRLDIRADEGERLRIHWSAFDINQMVPGTAARDGPDMPASKMLLDLASWSREKYNDDLDLVMSGVVCGVIEV</sequence>
<evidence type="ECO:0000256" key="7">
    <source>
        <dbReference type="ARBA" id="ARBA00022801"/>
    </source>
</evidence>
<accession>A0A854Q805</accession>
<dbReference type="FunFam" id="3.40.630.10:FF:000008">
    <property type="entry name" value="Endoplasmic reticulum metallopeptidase 1"/>
    <property type="match status" value="1"/>
</dbReference>
<feature type="transmembrane region" description="Helical" evidence="16">
    <location>
        <begin position="524"/>
        <end position="541"/>
    </location>
</feature>
<evidence type="ECO:0000313" key="20">
    <source>
        <dbReference type="Proteomes" id="UP000199727"/>
    </source>
</evidence>
<feature type="transmembrane region" description="Helical" evidence="16">
    <location>
        <begin position="446"/>
        <end position="469"/>
    </location>
</feature>
<dbReference type="EMBL" id="AMKT01000073">
    <property type="protein sequence ID" value="OXG14873.1"/>
    <property type="molecule type" value="Genomic_DNA"/>
</dbReference>